<comment type="subcellular location">
    <subcellularLocation>
        <location evidence="1">Cell membrane</location>
        <topology evidence="1">Multi-pass membrane protein</topology>
    </subcellularLocation>
</comment>
<accession>A0A0C1GZR8</accession>
<reference evidence="10 11" key="1">
    <citation type="journal article" date="2014" name="Mol. Biol. Evol.">
        <title>Massive expansion of Ubiquitination-related gene families within the Chlamydiae.</title>
        <authorList>
            <person name="Domman D."/>
            <person name="Collingro A."/>
            <person name="Lagkouvardos I."/>
            <person name="Gehre L."/>
            <person name="Weinmaier T."/>
            <person name="Rattei T."/>
            <person name="Subtil A."/>
            <person name="Horn M."/>
        </authorList>
    </citation>
    <scope>NUCLEOTIDE SEQUENCE [LARGE SCALE GENOMIC DNA]</scope>
    <source>
        <strain evidence="10 11">EI2</strain>
    </source>
</reference>
<keyword evidence="4" id="KW-0677">Repeat</keyword>
<gene>
    <name evidence="10" type="ORF">DB44_EW00210</name>
</gene>
<dbReference type="InterPro" id="IPR002550">
    <property type="entry name" value="CNNM"/>
</dbReference>
<evidence type="ECO:0000259" key="9">
    <source>
        <dbReference type="PROSITE" id="PS51846"/>
    </source>
</evidence>
<dbReference type="PANTHER" id="PTHR43099">
    <property type="entry name" value="UPF0053 PROTEIN YRKA"/>
    <property type="match status" value="1"/>
</dbReference>
<feature type="transmembrane region" description="Helical" evidence="8">
    <location>
        <begin position="17"/>
        <end position="40"/>
    </location>
</feature>
<feature type="domain" description="CNNM transmembrane" evidence="9">
    <location>
        <begin position="9"/>
        <end position="152"/>
    </location>
</feature>
<dbReference type="PANTHER" id="PTHR43099:SF5">
    <property type="entry name" value="HLYC_CORC FAMILY TRANSPORTER"/>
    <property type="match status" value="1"/>
</dbReference>
<name>A0A0C1GZR8_9BACT</name>
<dbReference type="Pfam" id="PF00571">
    <property type="entry name" value="CBS"/>
    <property type="match status" value="2"/>
</dbReference>
<keyword evidence="3 7" id="KW-0812">Transmembrane</keyword>
<dbReference type="CDD" id="cd04590">
    <property type="entry name" value="CBS_pair_CorC_HlyC_assoc"/>
    <property type="match status" value="1"/>
</dbReference>
<evidence type="ECO:0000256" key="7">
    <source>
        <dbReference type="PROSITE-ProRule" id="PRU01193"/>
    </source>
</evidence>
<protein>
    <recommendedName>
        <fullName evidence="9">CNNM transmembrane domain-containing protein</fullName>
    </recommendedName>
</protein>
<dbReference type="SUPFAM" id="SSF54631">
    <property type="entry name" value="CBS-domain pair"/>
    <property type="match status" value="1"/>
</dbReference>
<proteinExistence type="predicted"/>
<dbReference type="PROSITE" id="PS51846">
    <property type="entry name" value="CNNM"/>
    <property type="match status" value="1"/>
</dbReference>
<evidence type="ECO:0000256" key="4">
    <source>
        <dbReference type="ARBA" id="ARBA00022737"/>
    </source>
</evidence>
<dbReference type="AlphaFoldDB" id="A0A0C1GZR8"/>
<dbReference type="Pfam" id="PF01595">
    <property type="entry name" value="CNNM"/>
    <property type="match status" value="1"/>
</dbReference>
<dbReference type="EMBL" id="JSAN01000120">
    <property type="protein sequence ID" value="KIC71049.1"/>
    <property type="molecule type" value="Genomic_DNA"/>
</dbReference>
<evidence type="ECO:0000256" key="2">
    <source>
        <dbReference type="ARBA" id="ARBA00022475"/>
    </source>
</evidence>
<dbReference type="Proteomes" id="UP000031465">
    <property type="component" value="Unassembled WGS sequence"/>
</dbReference>
<dbReference type="InterPro" id="IPR051676">
    <property type="entry name" value="UPF0053_domain"/>
</dbReference>
<evidence type="ECO:0000256" key="5">
    <source>
        <dbReference type="ARBA" id="ARBA00022989"/>
    </source>
</evidence>
<dbReference type="InterPro" id="IPR000644">
    <property type="entry name" value="CBS_dom"/>
</dbReference>
<evidence type="ECO:0000313" key="11">
    <source>
        <dbReference type="Proteomes" id="UP000031465"/>
    </source>
</evidence>
<evidence type="ECO:0000256" key="3">
    <source>
        <dbReference type="ARBA" id="ARBA00022692"/>
    </source>
</evidence>
<evidence type="ECO:0000256" key="8">
    <source>
        <dbReference type="SAM" id="Phobius"/>
    </source>
</evidence>
<dbReference type="PATRIC" id="fig|362787.3.peg.1765"/>
<organism evidence="10 11">
    <name type="scientific">Candidatus Protochlamydia amoebophila</name>
    <dbReference type="NCBI Taxonomy" id="362787"/>
    <lineage>
        <taxon>Bacteria</taxon>
        <taxon>Pseudomonadati</taxon>
        <taxon>Chlamydiota</taxon>
        <taxon>Chlamydiia</taxon>
        <taxon>Parachlamydiales</taxon>
        <taxon>Parachlamydiaceae</taxon>
        <taxon>Candidatus Protochlamydia</taxon>
    </lineage>
</organism>
<comment type="caution">
    <text evidence="10">The sequence shown here is derived from an EMBL/GenBank/DDBJ whole genome shotgun (WGS) entry which is preliminary data.</text>
</comment>
<sequence>MQVTRSNRYKVQIMFEILLILMCLILNAFLAGAETAFIAVSKSTLREWIKKGHARAKLLLTLRENPERTLSVIQIGITFLGAFAAALGGAGAEETITPWLTSTFRLTETLAEILSLMIVVVPLTFVSVVVGELVPKTLALRRPLFFASKSAPWLFQASRFISPIVSSLEWSTKMVLASFPKHHVVSEESQEESNFPLEHLSTFDKQYIFNIVKVEKTTVREIFVSWPEVVSVNSAQTLSEVENIVISSGHTRLPVLQGQEVMGIINAKEFLAFQKTGQQNWMSIVRPPLKIEDKLPILSALRFMQDHRSHMAIVYQGKNKSGIVTMEAIFEEIVGDIYDEEDDGSLKRILGRSIK</sequence>
<keyword evidence="5 7" id="KW-1133">Transmembrane helix</keyword>
<keyword evidence="6 7" id="KW-0472">Membrane</keyword>
<dbReference type="InterPro" id="IPR044751">
    <property type="entry name" value="Ion_transp-like_CBS"/>
</dbReference>
<dbReference type="Gene3D" id="3.10.580.10">
    <property type="entry name" value="CBS-domain"/>
    <property type="match status" value="1"/>
</dbReference>
<keyword evidence="2" id="KW-1003">Cell membrane</keyword>
<evidence type="ECO:0000256" key="6">
    <source>
        <dbReference type="ARBA" id="ARBA00023136"/>
    </source>
</evidence>
<dbReference type="GO" id="GO:0005886">
    <property type="term" value="C:plasma membrane"/>
    <property type="evidence" value="ECO:0007669"/>
    <property type="project" value="UniProtKB-SubCell"/>
</dbReference>
<evidence type="ECO:0000313" key="10">
    <source>
        <dbReference type="EMBL" id="KIC71049.1"/>
    </source>
</evidence>
<feature type="transmembrane region" description="Helical" evidence="8">
    <location>
        <begin position="110"/>
        <end position="134"/>
    </location>
</feature>
<feature type="transmembrane region" description="Helical" evidence="8">
    <location>
        <begin position="70"/>
        <end position="90"/>
    </location>
</feature>
<evidence type="ECO:0000256" key="1">
    <source>
        <dbReference type="ARBA" id="ARBA00004651"/>
    </source>
</evidence>
<dbReference type="InterPro" id="IPR046342">
    <property type="entry name" value="CBS_dom_sf"/>
</dbReference>